<dbReference type="InterPro" id="IPR002938">
    <property type="entry name" value="FAD-bd"/>
</dbReference>
<dbReference type="GO" id="GO:0071949">
    <property type="term" value="F:FAD binding"/>
    <property type="evidence" value="ECO:0007669"/>
    <property type="project" value="InterPro"/>
</dbReference>
<dbReference type="PANTHER" id="PTHR43876:SF7">
    <property type="entry name" value="UBIQUINONE BIOSYNTHESIS MONOOXYGENASE COQ6, MITOCHONDRIAL"/>
    <property type="match status" value="1"/>
</dbReference>
<protein>
    <submittedName>
        <fullName evidence="10">2-octaprenyl-3-methyl-6-methoxy-1,4-benzoquinol hydroxylase</fullName>
        <ecNumber evidence="10">1.14.13.-</ecNumber>
    </submittedName>
</protein>
<dbReference type="PANTHER" id="PTHR43876">
    <property type="entry name" value="UBIQUINONE BIOSYNTHESIS MONOOXYGENASE COQ6, MITOCHONDRIAL"/>
    <property type="match status" value="1"/>
</dbReference>
<accession>A0A0A0BI60</accession>
<keyword evidence="7" id="KW-0503">Monooxygenase</keyword>
<evidence type="ECO:0000256" key="2">
    <source>
        <dbReference type="ARBA" id="ARBA00004749"/>
    </source>
</evidence>
<keyword evidence="5" id="KW-0274">FAD</keyword>
<dbReference type="SUPFAM" id="SSF51905">
    <property type="entry name" value="FAD/NAD(P)-binding domain"/>
    <property type="match status" value="1"/>
</dbReference>
<reference evidence="10 11" key="1">
    <citation type="submission" date="2014-09" db="EMBL/GenBank/DDBJ databases">
        <authorList>
            <person name="Grob C."/>
            <person name="Taubert M."/>
            <person name="Howat A.M."/>
            <person name="Burns O.J."/>
            <person name="Dixon J.L."/>
            <person name="Chen Y."/>
            <person name="Murrell J.C."/>
        </authorList>
    </citation>
    <scope>NUCLEOTIDE SEQUENCE [LARGE SCALE GENOMIC DNA]</scope>
    <source>
        <strain evidence="10">L4</strain>
    </source>
</reference>
<dbReference type="EC" id="1.14.13.-" evidence="10"/>
<keyword evidence="4" id="KW-0285">Flavoprotein</keyword>
<dbReference type="GO" id="GO:0110142">
    <property type="term" value="C:ubiquinone biosynthesis complex"/>
    <property type="evidence" value="ECO:0007669"/>
    <property type="project" value="UniProtKB-ARBA"/>
</dbReference>
<feature type="domain" description="FAD-binding" evidence="9">
    <location>
        <begin position="147"/>
        <end position="338"/>
    </location>
</feature>
<dbReference type="UniPathway" id="UPA00232"/>
<dbReference type="InterPro" id="IPR051205">
    <property type="entry name" value="UbiH/COQ6_monooxygenase"/>
</dbReference>
<comment type="similarity">
    <text evidence="3">Belongs to the UbiH/COQ6 family.</text>
</comment>
<comment type="subunit">
    <text evidence="8">Component of the Ubi complex metabolon, which regroups five ubiquinone biosynthesis proteins (UbiE, UbiF, UbiG, UbiH and UbiI) and two accessory factors (UbiK and the lipid-binding protein UbiJ).</text>
</comment>
<evidence type="ECO:0000313" key="11">
    <source>
        <dbReference type="Proteomes" id="UP000029999"/>
    </source>
</evidence>
<evidence type="ECO:0000256" key="8">
    <source>
        <dbReference type="ARBA" id="ARBA00065734"/>
    </source>
</evidence>
<dbReference type="AlphaFoldDB" id="A0A0A0BI60"/>
<dbReference type="InterPro" id="IPR036188">
    <property type="entry name" value="FAD/NAD-bd_sf"/>
</dbReference>
<dbReference type="Gene3D" id="3.50.50.60">
    <property type="entry name" value="FAD/NAD(P)-binding domain"/>
    <property type="match status" value="2"/>
</dbReference>
<dbReference type="GO" id="GO:0016705">
    <property type="term" value="F:oxidoreductase activity, acting on paired donors, with incorporation or reduction of molecular oxygen"/>
    <property type="evidence" value="ECO:0007669"/>
    <property type="project" value="InterPro"/>
</dbReference>
<dbReference type="NCBIfam" id="TIGR01988">
    <property type="entry name" value="Ubi-OHases"/>
    <property type="match status" value="1"/>
</dbReference>
<organism evidence="10 11">
    <name type="scientific">Methylophaga thiooxydans</name>
    <dbReference type="NCBI Taxonomy" id="392484"/>
    <lineage>
        <taxon>Bacteria</taxon>
        <taxon>Pseudomonadati</taxon>
        <taxon>Pseudomonadota</taxon>
        <taxon>Gammaproteobacteria</taxon>
        <taxon>Thiotrichales</taxon>
        <taxon>Piscirickettsiaceae</taxon>
        <taxon>Methylophaga</taxon>
    </lineage>
</organism>
<dbReference type="STRING" id="392484.LP43_0977"/>
<dbReference type="FunFam" id="3.50.50.60:FF:000021">
    <property type="entry name" value="Ubiquinone biosynthesis monooxygenase COQ6"/>
    <property type="match status" value="1"/>
</dbReference>
<dbReference type="EMBL" id="JRQD01000002">
    <property type="protein sequence ID" value="KGM07367.1"/>
    <property type="molecule type" value="Genomic_DNA"/>
</dbReference>
<keyword evidence="6 10" id="KW-0560">Oxidoreductase</keyword>
<comment type="caution">
    <text evidence="10">The sequence shown here is derived from an EMBL/GenBank/DDBJ whole genome shotgun (WGS) entry which is preliminary data.</text>
</comment>
<dbReference type="RefSeq" id="WP_036312577.1">
    <property type="nucleotide sequence ID" value="NZ_JRQD01000002.1"/>
</dbReference>
<comment type="cofactor">
    <cofactor evidence="1">
        <name>FAD</name>
        <dbReference type="ChEBI" id="CHEBI:57692"/>
    </cofactor>
</comment>
<evidence type="ECO:0000256" key="1">
    <source>
        <dbReference type="ARBA" id="ARBA00001974"/>
    </source>
</evidence>
<evidence type="ECO:0000259" key="9">
    <source>
        <dbReference type="Pfam" id="PF01494"/>
    </source>
</evidence>
<evidence type="ECO:0000256" key="4">
    <source>
        <dbReference type="ARBA" id="ARBA00022630"/>
    </source>
</evidence>
<name>A0A0A0BI60_9GAMM</name>
<evidence type="ECO:0000256" key="5">
    <source>
        <dbReference type="ARBA" id="ARBA00022827"/>
    </source>
</evidence>
<dbReference type="GO" id="GO:0006744">
    <property type="term" value="P:ubiquinone biosynthetic process"/>
    <property type="evidence" value="ECO:0007669"/>
    <property type="project" value="UniProtKB-UniPathway"/>
</dbReference>
<dbReference type="Proteomes" id="UP000029999">
    <property type="component" value="Unassembled WGS sequence"/>
</dbReference>
<evidence type="ECO:0000256" key="7">
    <source>
        <dbReference type="ARBA" id="ARBA00023033"/>
    </source>
</evidence>
<proteinExistence type="inferred from homology"/>
<dbReference type="InterPro" id="IPR018168">
    <property type="entry name" value="Ubi_Hdrlase_CS"/>
</dbReference>
<dbReference type="Pfam" id="PF01494">
    <property type="entry name" value="FAD_binding_3"/>
    <property type="match status" value="1"/>
</dbReference>
<dbReference type="GO" id="GO:0004497">
    <property type="term" value="F:monooxygenase activity"/>
    <property type="evidence" value="ECO:0007669"/>
    <property type="project" value="UniProtKB-KW"/>
</dbReference>
<dbReference type="InterPro" id="IPR010971">
    <property type="entry name" value="UbiH/COQ6"/>
</dbReference>
<evidence type="ECO:0000313" key="10">
    <source>
        <dbReference type="EMBL" id="KGM07367.1"/>
    </source>
</evidence>
<gene>
    <name evidence="10" type="ORF">LP43_0977</name>
</gene>
<evidence type="ECO:0000256" key="3">
    <source>
        <dbReference type="ARBA" id="ARBA00005349"/>
    </source>
</evidence>
<dbReference type="PROSITE" id="PS01304">
    <property type="entry name" value="UBIH"/>
    <property type="match status" value="1"/>
</dbReference>
<dbReference type="PRINTS" id="PR00420">
    <property type="entry name" value="RNGMNOXGNASE"/>
</dbReference>
<evidence type="ECO:0000256" key="6">
    <source>
        <dbReference type="ARBA" id="ARBA00023002"/>
    </source>
</evidence>
<sequence length="403" mass="44369">MNTHYDIAIVGGGMVGATLALALSQHATFRIALIEANAPATLSPDAPYDLRVSALTKSSEVILQNLNIWSQLPTQRLSAFTDMRVWETSASELHFNSADMGEPWLGHLLENGVLQQTCLTACKQKSNIDLISPAKPVSYEPHELTLDNGQQINAQLIVAADGAQSLLREWSGIAQKGWTYQQKGLVCTVTTQHSHQHTAWQRFLTEGPLAFLPLPDVHQSSIVWSLNTDTAVRLLDVSDKAFIDELNNAFEHKLGQITAISKRAAFPLQLRHAEAYIQPGLALVGDAAHTIHPLAGQGVNIGLLDAATLSEVVIHAASHGRDIGSLHTLHKYQRQRRADNVLMQLSMDMLKRVFTCQLTPIKWVRQAGLKHVNSSTWLKNVFMQQAASRRFAQPTLSKPSITD</sequence>
<comment type="pathway">
    <text evidence="2">Cofactor biosynthesis; ubiquinone biosynthesis.</text>
</comment>